<dbReference type="PRINTS" id="PR01023">
    <property type="entry name" value="NAFLGMOTY"/>
</dbReference>
<evidence type="ECO:0000259" key="3">
    <source>
        <dbReference type="PROSITE" id="PS51123"/>
    </source>
</evidence>
<dbReference type="InterPro" id="IPR036737">
    <property type="entry name" value="OmpA-like_sf"/>
</dbReference>
<reference evidence="5" key="1">
    <citation type="submission" date="2015-09" db="EMBL/GenBank/DDBJ databases">
        <authorList>
            <person name="Shao Z."/>
            <person name="Wang L."/>
        </authorList>
    </citation>
    <scope>NUCLEOTIDE SEQUENCE [LARGE SCALE GENOMIC DNA]</scope>
    <source>
        <strain evidence="5">F13-1</strain>
    </source>
</reference>
<keyword evidence="5" id="KW-1185">Reference proteome</keyword>
<dbReference type="Gene3D" id="2.60.40.2540">
    <property type="match status" value="1"/>
</dbReference>
<organism evidence="4 5">
    <name type="scientific">Zobellella denitrificans</name>
    <dbReference type="NCBI Taxonomy" id="347534"/>
    <lineage>
        <taxon>Bacteria</taxon>
        <taxon>Pseudomonadati</taxon>
        <taxon>Pseudomonadota</taxon>
        <taxon>Gammaproteobacteria</taxon>
        <taxon>Aeromonadales</taxon>
        <taxon>Aeromonadaceae</taxon>
        <taxon>Zobellella</taxon>
    </lineage>
</organism>
<dbReference type="PANTHER" id="PTHR30329">
    <property type="entry name" value="STATOR ELEMENT OF FLAGELLAR MOTOR COMPLEX"/>
    <property type="match status" value="1"/>
</dbReference>
<dbReference type="InterPro" id="IPR041544">
    <property type="entry name" value="MotY_N"/>
</dbReference>
<dbReference type="Proteomes" id="UP000217763">
    <property type="component" value="Chromosome"/>
</dbReference>
<keyword evidence="1" id="KW-0472">Membrane</keyword>
<feature type="signal peptide" evidence="2">
    <location>
        <begin position="1"/>
        <end position="23"/>
    </location>
</feature>
<gene>
    <name evidence="4" type="ORF">AN401_14835</name>
</gene>
<evidence type="ECO:0000313" key="4">
    <source>
        <dbReference type="EMBL" id="ATG74976.1"/>
    </source>
</evidence>
<sequence length="282" mass="30738">MNKLTKLQGMFGLGVLLSGSLMAQEYATAMDRAAWRASGNASRCVMEHQIDRVALARFVAEPGRGVRFELEWQQAGIQGGGAELALIPAPWQQGDAEPVASGQWQRQQLHYHQGIPGVLGAMANGRWLEIREPGSRRRFVMPSVHFQQAYSQFRLCRGEAAAEPGRDGNGLTLHFHAGVRGLSAGQRQGLSALAGRLAAEPGVRGILVESFTDSSGHPELNLRLSRERGEQVAELLRRQLPALAVEVRAYGAASPLATNDTSAGRYQNRRVVIRIIKEEQAS</sequence>
<dbReference type="SUPFAM" id="SSF103088">
    <property type="entry name" value="OmpA-like"/>
    <property type="match status" value="1"/>
</dbReference>
<dbReference type="EMBL" id="CP012621">
    <property type="protein sequence ID" value="ATG74976.1"/>
    <property type="molecule type" value="Genomic_DNA"/>
</dbReference>
<dbReference type="KEGG" id="zdf:AN401_14835"/>
<proteinExistence type="predicted"/>
<evidence type="ECO:0000313" key="5">
    <source>
        <dbReference type="Proteomes" id="UP000217763"/>
    </source>
</evidence>
<feature type="domain" description="OmpA-like" evidence="3">
    <location>
        <begin position="162"/>
        <end position="279"/>
    </location>
</feature>
<dbReference type="GO" id="GO:0016020">
    <property type="term" value="C:membrane"/>
    <property type="evidence" value="ECO:0007669"/>
    <property type="project" value="UniProtKB-UniRule"/>
</dbReference>
<name>A0A291HRW9_9GAMM</name>
<dbReference type="Pfam" id="PF00691">
    <property type="entry name" value="OmpA"/>
    <property type="match status" value="1"/>
</dbReference>
<keyword evidence="2" id="KW-0732">Signal</keyword>
<evidence type="ECO:0000256" key="1">
    <source>
        <dbReference type="PROSITE-ProRule" id="PRU00473"/>
    </source>
</evidence>
<dbReference type="Pfam" id="PF18393">
    <property type="entry name" value="MotY_N"/>
    <property type="match status" value="1"/>
</dbReference>
<dbReference type="AlphaFoldDB" id="A0A291HRW9"/>
<dbReference type="CDD" id="cd07185">
    <property type="entry name" value="OmpA_C-like"/>
    <property type="match status" value="1"/>
</dbReference>
<dbReference type="PROSITE" id="PS51123">
    <property type="entry name" value="OMPA_2"/>
    <property type="match status" value="1"/>
</dbReference>
<protein>
    <recommendedName>
        <fullName evidence="3">OmpA-like domain-containing protein</fullName>
    </recommendedName>
</protein>
<dbReference type="Gene3D" id="3.30.1330.60">
    <property type="entry name" value="OmpA-like domain"/>
    <property type="match status" value="1"/>
</dbReference>
<dbReference type="RefSeq" id="WP_096779799.1">
    <property type="nucleotide sequence ID" value="NZ_CP012621.1"/>
</dbReference>
<evidence type="ECO:0000256" key="2">
    <source>
        <dbReference type="SAM" id="SignalP"/>
    </source>
</evidence>
<dbReference type="PANTHER" id="PTHR30329:SF17">
    <property type="entry name" value="LIPOPROTEIN YFIB-RELATED"/>
    <property type="match status" value="1"/>
</dbReference>
<dbReference type="InterPro" id="IPR006665">
    <property type="entry name" value="OmpA-like"/>
</dbReference>
<dbReference type="InterPro" id="IPR050330">
    <property type="entry name" value="Bact_OuterMem_StrucFunc"/>
</dbReference>
<feature type="chain" id="PRO_5012064234" description="OmpA-like domain-containing protein" evidence="2">
    <location>
        <begin position="24"/>
        <end position="282"/>
    </location>
</feature>
<accession>A0A291HRW9</accession>